<dbReference type="InterPro" id="IPR013519">
    <property type="entry name" value="Int_alpha_beta-p"/>
</dbReference>
<feature type="chain" id="PRO_5044312354" evidence="5">
    <location>
        <begin position="29"/>
        <end position="480"/>
    </location>
</feature>
<evidence type="ECO:0000313" key="6">
    <source>
        <dbReference type="EMBL" id="XDQ64116.1"/>
    </source>
</evidence>
<keyword evidence="3" id="KW-0378">Hydrolase</keyword>
<dbReference type="EMBL" id="CP163440">
    <property type="protein sequence ID" value="XDQ64116.1"/>
    <property type="molecule type" value="Genomic_DNA"/>
</dbReference>
<dbReference type="Gene3D" id="2.130.10.130">
    <property type="entry name" value="Integrin alpha, N-terminal"/>
    <property type="match status" value="3"/>
</dbReference>
<reference evidence="6" key="1">
    <citation type="submission" date="2024-07" db="EMBL/GenBank/DDBJ databases">
        <authorList>
            <person name="Yu S.T."/>
        </authorList>
    </citation>
    <scope>NUCLEOTIDE SEQUENCE</scope>
    <source>
        <strain evidence="6">R35</strain>
    </source>
</reference>
<dbReference type="GO" id="GO:0008305">
    <property type="term" value="C:integrin complex"/>
    <property type="evidence" value="ECO:0007669"/>
    <property type="project" value="InterPro"/>
</dbReference>
<evidence type="ECO:0000256" key="3">
    <source>
        <dbReference type="ARBA" id="ARBA00022801"/>
    </source>
</evidence>
<name>A0AB39SD17_9ACTN</name>
<gene>
    <name evidence="6" type="ORF">AB5J50_26705</name>
</gene>
<dbReference type="SMART" id="SM00191">
    <property type="entry name" value="Int_alpha"/>
    <property type="match status" value="7"/>
</dbReference>
<accession>A0AB39SD17</accession>
<dbReference type="Pfam" id="PF01839">
    <property type="entry name" value="FG-GAP"/>
    <property type="match status" value="7"/>
</dbReference>
<dbReference type="GO" id="GO:0007155">
    <property type="term" value="P:cell adhesion"/>
    <property type="evidence" value="ECO:0007669"/>
    <property type="project" value="InterPro"/>
</dbReference>
<keyword evidence="4" id="KW-0325">Glycoprotein</keyword>
<dbReference type="SUPFAM" id="SSF69318">
    <property type="entry name" value="Integrin alpha N-terminal domain"/>
    <property type="match status" value="2"/>
</dbReference>
<keyword evidence="1 5" id="KW-0732">Signal</keyword>
<sequence>MRKRTSVALAALVAAGLTPLTLTTPASAAPAKYADDFNGDGYRDLVTAAPYATVGGNAYAGAVVVNYGSASGIKASRRTVITQNSTGVPGTAEKEDEFGTALASGDLNRDGYADLVVGAAKEDVGSDTDGGTAVIIWGGSGGLSGGQAVPDPAPSAHDLYGMSLAVGDFSGDGKADLAVGSTGKDIWIHRGGYTKASGAASRYELATDLEPGNGVYGAQSLSAGDINGDGTDDLAVSGTYNPDASTYTDGTLVYLGSSTGLAFQTVLNNHAWELAAVGDLNGDGYDDVVSSAAPNAYREGDGGSINTYLGGPNGIATTPRQTIDQDTAGVPGTAEDSDWFGSSLSIGDVDGDGRDDVAVGALYEDIGSAVLAGSVTVLRGSSTGLSTSNAKAFTQDTAGVPGTAEKTDQFGKAVHLADLNGDGHADLSIGADGENNADGALWTLRGASSGITTTNAVSFGPSSAGVSTSGYPRLGFAMLH</sequence>
<dbReference type="PANTHER" id="PTHR23221:SF7">
    <property type="entry name" value="PHOSPHATIDYLINOSITOL-GLYCAN-SPECIFIC PHOSPHOLIPASE D"/>
    <property type="match status" value="1"/>
</dbReference>
<evidence type="ECO:0000256" key="1">
    <source>
        <dbReference type="ARBA" id="ARBA00022729"/>
    </source>
</evidence>
<dbReference type="InterPro" id="IPR028994">
    <property type="entry name" value="Integrin_alpha_N"/>
</dbReference>
<evidence type="ECO:0000256" key="4">
    <source>
        <dbReference type="ARBA" id="ARBA00023180"/>
    </source>
</evidence>
<feature type="signal peptide" evidence="5">
    <location>
        <begin position="1"/>
        <end position="28"/>
    </location>
</feature>
<dbReference type="PANTHER" id="PTHR23221">
    <property type="entry name" value="GLYCOSYLPHOSPHATIDYLINOSITOL PHOSPHOLIPASE D"/>
    <property type="match status" value="1"/>
</dbReference>
<protein>
    <submittedName>
        <fullName evidence="6">FG-GAP-like repeat-containing protein</fullName>
    </submittedName>
</protein>
<keyword evidence="2" id="KW-0677">Repeat</keyword>
<evidence type="ECO:0000256" key="2">
    <source>
        <dbReference type="ARBA" id="ARBA00022737"/>
    </source>
</evidence>
<proteinExistence type="predicted"/>
<dbReference type="GO" id="GO:0016787">
    <property type="term" value="F:hydrolase activity"/>
    <property type="evidence" value="ECO:0007669"/>
    <property type="project" value="UniProtKB-KW"/>
</dbReference>
<dbReference type="InterPro" id="IPR000413">
    <property type="entry name" value="Integrin_alpha"/>
</dbReference>
<evidence type="ECO:0000256" key="5">
    <source>
        <dbReference type="SAM" id="SignalP"/>
    </source>
</evidence>
<dbReference type="InterPro" id="IPR013517">
    <property type="entry name" value="FG-GAP"/>
</dbReference>
<dbReference type="PRINTS" id="PR01185">
    <property type="entry name" value="INTEGRINA"/>
</dbReference>
<dbReference type="RefSeq" id="WP_369260808.1">
    <property type="nucleotide sequence ID" value="NZ_CP163440.1"/>
</dbReference>
<organism evidence="6">
    <name type="scientific">Streptomyces sp. R35</name>
    <dbReference type="NCBI Taxonomy" id="3238630"/>
    <lineage>
        <taxon>Bacteria</taxon>
        <taxon>Bacillati</taxon>
        <taxon>Actinomycetota</taxon>
        <taxon>Actinomycetes</taxon>
        <taxon>Kitasatosporales</taxon>
        <taxon>Streptomycetaceae</taxon>
        <taxon>Streptomyces</taxon>
    </lineage>
</organism>
<dbReference type="AlphaFoldDB" id="A0AB39SD17"/>
<dbReference type="PROSITE" id="PS51470">
    <property type="entry name" value="FG_GAP"/>
    <property type="match status" value="2"/>
</dbReference>